<dbReference type="InterPro" id="IPR031160">
    <property type="entry name" value="F_BAR_dom"/>
</dbReference>
<feature type="domain" description="F-BAR" evidence="10">
    <location>
        <begin position="5"/>
        <end position="271"/>
    </location>
</feature>
<dbReference type="PROSITE" id="PS51741">
    <property type="entry name" value="F_BAR"/>
    <property type="match status" value="1"/>
</dbReference>
<evidence type="ECO:0000256" key="8">
    <source>
        <dbReference type="SAM" id="MobiDB-lite"/>
    </source>
</evidence>
<dbReference type="PANTHER" id="PTHR15735:SF21">
    <property type="entry name" value="PROTEIN NERVOUS WRECK"/>
    <property type="match status" value="1"/>
</dbReference>
<dbReference type="InterPro" id="IPR035459">
    <property type="entry name" value="Bzz1_SH3_1"/>
</dbReference>
<dbReference type="Pfam" id="PF14604">
    <property type="entry name" value="SH3_9"/>
    <property type="match status" value="1"/>
</dbReference>
<feature type="region of interest" description="Disordered" evidence="8">
    <location>
        <begin position="165"/>
        <end position="184"/>
    </location>
</feature>
<dbReference type="InterPro" id="IPR001060">
    <property type="entry name" value="FCH_dom"/>
</dbReference>
<dbReference type="SUPFAM" id="SSF50044">
    <property type="entry name" value="SH3-domain"/>
    <property type="match status" value="2"/>
</dbReference>
<keyword evidence="12" id="KW-1185">Reference proteome</keyword>
<proteinExistence type="inferred from homology"/>
<evidence type="ECO:0000313" key="11">
    <source>
        <dbReference type="EMBL" id="SCW02426.1"/>
    </source>
</evidence>
<dbReference type="Gene3D" id="2.30.30.40">
    <property type="entry name" value="SH3 Domains"/>
    <property type="match status" value="2"/>
</dbReference>
<dbReference type="GO" id="GO:0030864">
    <property type="term" value="C:cortical actin cytoskeleton"/>
    <property type="evidence" value="ECO:0007669"/>
    <property type="project" value="UniProtKB-ARBA"/>
</dbReference>
<dbReference type="PANTHER" id="PTHR15735">
    <property type="entry name" value="FCH AND DOUBLE SH3 DOMAINS PROTEIN"/>
    <property type="match status" value="1"/>
</dbReference>
<dbReference type="SUPFAM" id="SSF103657">
    <property type="entry name" value="BAR/IMD domain-like"/>
    <property type="match status" value="1"/>
</dbReference>
<feature type="compositionally biased region" description="Basic and acidic residues" evidence="8">
    <location>
        <begin position="175"/>
        <end position="184"/>
    </location>
</feature>
<evidence type="ECO:0000256" key="4">
    <source>
        <dbReference type="ARBA" id="ARBA00061387"/>
    </source>
</evidence>
<dbReference type="OrthoDB" id="8783038at2759"/>
<dbReference type="InterPro" id="IPR027267">
    <property type="entry name" value="AH/BAR_dom_sf"/>
</dbReference>
<dbReference type="SMART" id="SM00055">
    <property type="entry name" value="FCH"/>
    <property type="match status" value="1"/>
</dbReference>
<evidence type="ECO:0000256" key="1">
    <source>
        <dbReference type="ARBA" id="ARBA00022443"/>
    </source>
</evidence>
<evidence type="ECO:0000259" key="9">
    <source>
        <dbReference type="PROSITE" id="PS50002"/>
    </source>
</evidence>
<organism evidence="11 12">
    <name type="scientific">Lachancea fermentati</name>
    <name type="common">Zygosaccharomyces fermentati</name>
    <dbReference type="NCBI Taxonomy" id="4955"/>
    <lineage>
        <taxon>Eukaryota</taxon>
        <taxon>Fungi</taxon>
        <taxon>Dikarya</taxon>
        <taxon>Ascomycota</taxon>
        <taxon>Saccharomycotina</taxon>
        <taxon>Saccharomycetes</taxon>
        <taxon>Saccharomycetales</taxon>
        <taxon>Saccharomycetaceae</taxon>
        <taxon>Lachancea</taxon>
    </lineage>
</organism>
<evidence type="ECO:0000256" key="3">
    <source>
        <dbReference type="ARBA" id="ARBA00054085"/>
    </source>
</evidence>
<keyword evidence="2 7" id="KW-0175">Coiled coil</keyword>
<dbReference type="AlphaFoldDB" id="A0A1G4MF40"/>
<feature type="domain" description="SH3" evidence="9">
    <location>
        <begin position="488"/>
        <end position="550"/>
    </location>
</feature>
<dbReference type="Pfam" id="PF00018">
    <property type="entry name" value="SH3_1"/>
    <property type="match status" value="1"/>
</dbReference>
<dbReference type="Gene3D" id="1.20.1270.60">
    <property type="entry name" value="Arfaptin homology (AH) domain/BAR domain"/>
    <property type="match status" value="1"/>
</dbReference>
<evidence type="ECO:0000259" key="10">
    <source>
        <dbReference type="PROSITE" id="PS51741"/>
    </source>
</evidence>
<dbReference type="SMART" id="SM00326">
    <property type="entry name" value="SH3"/>
    <property type="match status" value="2"/>
</dbReference>
<protein>
    <recommendedName>
        <fullName evidence="5">Protein BZZ1</fullName>
    </recommendedName>
</protein>
<dbReference type="GO" id="GO:0030833">
    <property type="term" value="P:regulation of actin filament polymerization"/>
    <property type="evidence" value="ECO:0007669"/>
    <property type="project" value="TreeGrafter"/>
</dbReference>
<evidence type="ECO:0000256" key="2">
    <source>
        <dbReference type="ARBA" id="ARBA00023054"/>
    </source>
</evidence>
<dbReference type="CDD" id="cd11912">
    <property type="entry name" value="SH3_Bzz1_1"/>
    <property type="match status" value="1"/>
</dbReference>
<dbReference type="PRINTS" id="PR00452">
    <property type="entry name" value="SH3DOMAIN"/>
</dbReference>
<evidence type="ECO:0000256" key="6">
    <source>
        <dbReference type="PROSITE-ProRule" id="PRU00192"/>
    </source>
</evidence>
<accession>A0A1G4MF40</accession>
<comment type="similarity">
    <text evidence="4">Belongs to the BZZ1 family.</text>
</comment>
<dbReference type="CDD" id="cd11778">
    <property type="entry name" value="SH3_Bzz1_2"/>
    <property type="match status" value="1"/>
</dbReference>
<sequence length="622" mass="69842">MSADISVGNEIKDGFKETYKWVSNNVKWLSEIEAFYKERAKLEKEYSVKLSNLTAEYFTKKSSATVSLSVGDSPTITPGSLEAASLVAWNEVLSQTEMISKDHNKLSQEFEFEIADQIVALNRKCELLLTSISGFNTELTERKEQAFDNLDKAKKHYDEACTQMESARAKQTKSSSDKAQRRVDDKEHNMNITKNNYLIKINQANRLKDKYYFQDVPEALDLLQDLNESKTRLLNNLLKAAGVLERQLHKRVDTRLDTIDSVVAQNKPHLDSSMFIKHNIKSWKEPADFKYIPSPVWHDDEQFVVASGVELQDLKVKLVKAQQLFDQMSSITQNEGSSLGSLNKQKQQLKDDETADGKQLLEILTRYSSTVSAFTSHETSKLEAEVEIESIQNNVPSEYDLSTDDIDLSKLEKKGGFLSKFKRNMTISETRPTHHEIHDSASILSSESKHHSLGRFSIFKKRDRAQSTASASALSSTTSNDAFPDTTADQTGNRVLYAYKMQDSDEVDVSPGDTITLVARDSGNGWTQIKNETTDKVGMVPSSYIEIKEKPRSPAPRAPPPRKATVTTRTVEALYDYTAQGDDEISISEGSIITVIKEDDGSGWTFGEVNGHKGLFPTSYCK</sequence>
<dbReference type="EMBL" id="LT598490">
    <property type="protein sequence ID" value="SCW02426.1"/>
    <property type="molecule type" value="Genomic_DNA"/>
</dbReference>
<dbReference type="InterPro" id="IPR001452">
    <property type="entry name" value="SH3_domain"/>
</dbReference>
<evidence type="ECO:0000313" key="12">
    <source>
        <dbReference type="Proteomes" id="UP000190831"/>
    </source>
</evidence>
<evidence type="ECO:0000256" key="7">
    <source>
        <dbReference type="PROSITE-ProRule" id="PRU01077"/>
    </source>
</evidence>
<reference evidence="12" key="1">
    <citation type="submission" date="2016-03" db="EMBL/GenBank/DDBJ databases">
        <authorList>
            <person name="Devillers H."/>
        </authorList>
    </citation>
    <scope>NUCLEOTIDE SEQUENCE [LARGE SCALE GENOMIC DNA]</scope>
</reference>
<dbReference type="OMA" id="TPMMEEP"/>
<dbReference type="Proteomes" id="UP000190831">
    <property type="component" value="Chromosome F"/>
</dbReference>
<comment type="function">
    <text evidence="3">Plays a role in endocytosis and trafficking to the vacuole. Functions with type I myosins to restore polarity of the actin cytoskeleton after NaCl stress.</text>
</comment>
<name>A0A1G4MF40_LACFM</name>
<feature type="domain" description="SH3" evidence="9">
    <location>
        <begin position="566"/>
        <end position="622"/>
    </location>
</feature>
<dbReference type="PROSITE" id="PS50002">
    <property type="entry name" value="SH3"/>
    <property type="match status" value="2"/>
</dbReference>
<keyword evidence="1 6" id="KW-0728">SH3 domain</keyword>
<dbReference type="FunFam" id="2.30.30.40:FF:000072">
    <property type="entry name" value="Unconventional Myosin IB"/>
    <property type="match status" value="1"/>
</dbReference>
<dbReference type="FunFam" id="1.20.1270.60:FF:000060">
    <property type="entry name" value="Actin polymerization protein Bzz1"/>
    <property type="match status" value="1"/>
</dbReference>
<dbReference type="Pfam" id="PF00611">
    <property type="entry name" value="FCH"/>
    <property type="match status" value="1"/>
</dbReference>
<dbReference type="InterPro" id="IPR036028">
    <property type="entry name" value="SH3-like_dom_sf"/>
</dbReference>
<dbReference type="STRING" id="4955.A0A1G4MF40"/>
<dbReference type="GO" id="GO:0045010">
    <property type="term" value="P:actin nucleation"/>
    <property type="evidence" value="ECO:0007669"/>
    <property type="project" value="UniProtKB-ARBA"/>
</dbReference>
<evidence type="ECO:0000256" key="5">
    <source>
        <dbReference type="ARBA" id="ARBA00074946"/>
    </source>
</evidence>
<gene>
    <name evidence="11" type="ORF">LAFE_0F06172G</name>
</gene>